<dbReference type="InterPro" id="IPR050951">
    <property type="entry name" value="Retrovirus_Pol_polyprotein"/>
</dbReference>
<keyword evidence="1" id="KW-0808">Transferase</keyword>
<dbReference type="AlphaFoldDB" id="A0A9W6XEZ0"/>
<dbReference type="OrthoDB" id="116078at2759"/>
<evidence type="ECO:0000256" key="2">
    <source>
        <dbReference type="ARBA" id="ARBA00022695"/>
    </source>
</evidence>
<dbReference type="InterPro" id="IPR043502">
    <property type="entry name" value="DNA/RNA_pol_sf"/>
</dbReference>
<protein>
    <submittedName>
        <fullName evidence="8">Unnamed protein product</fullName>
    </submittedName>
</protein>
<keyword evidence="5" id="KW-0378">Hydrolase</keyword>
<dbReference type="CDD" id="cd09274">
    <property type="entry name" value="RNase_HI_RT_Ty3"/>
    <property type="match status" value="1"/>
</dbReference>
<name>A0A9W6XEZ0_9STRA</name>
<organism evidence="8 9">
    <name type="scientific">Phytophthora fragariaefolia</name>
    <dbReference type="NCBI Taxonomy" id="1490495"/>
    <lineage>
        <taxon>Eukaryota</taxon>
        <taxon>Sar</taxon>
        <taxon>Stramenopiles</taxon>
        <taxon>Oomycota</taxon>
        <taxon>Peronosporomycetes</taxon>
        <taxon>Peronosporales</taxon>
        <taxon>Peronosporaceae</taxon>
        <taxon>Phytophthora</taxon>
    </lineage>
</organism>
<dbReference type="Proteomes" id="UP001165121">
    <property type="component" value="Unassembled WGS sequence"/>
</dbReference>
<sequence>MSLGKDQVAFLGHIVSLSGIIPNPEMVKAVVTAARPHDLHTVRAFLGLTSYFRRYITGYAAISAPIERLKGNGAAFVWSEDCEAAFLQLKRRLVEPPILAYPNFSKRFKLYVDFSRLAVGGCLMQSVNGRDRVIAYASKLLVGSERNCINKQDGTSEIECWGIVWATRNFRCYLNRLELDLYTDHKALTWVFNETNSTSNAKLARWAMELCQLLFKIFRKHGVTMGHVDGLSRLHTRLTSAASQSGSFGVEPTTKSDGSIKSGRARFQTRMQCII</sequence>
<keyword evidence="4" id="KW-0255">Endonuclease</keyword>
<dbReference type="InterPro" id="IPR041373">
    <property type="entry name" value="RT_RNaseH"/>
</dbReference>
<dbReference type="FunFam" id="3.10.20.370:FF:000001">
    <property type="entry name" value="Retrovirus-related Pol polyprotein from transposon 17.6-like protein"/>
    <property type="match status" value="1"/>
</dbReference>
<dbReference type="GO" id="GO:0003964">
    <property type="term" value="F:RNA-directed DNA polymerase activity"/>
    <property type="evidence" value="ECO:0007669"/>
    <property type="project" value="UniProtKB-KW"/>
</dbReference>
<keyword evidence="9" id="KW-1185">Reference proteome</keyword>
<evidence type="ECO:0000256" key="1">
    <source>
        <dbReference type="ARBA" id="ARBA00022679"/>
    </source>
</evidence>
<gene>
    <name evidence="8" type="ORF">Pfra01_001037500</name>
</gene>
<accession>A0A9W6XEZ0</accession>
<keyword evidence="6" id="KW-0695">RNA-directed DNA polymerase</keyword>
<proteinExistence type="predicted"/>
<evidence type="ECO:0000256" key="4">
    <source>
        <dbReference type="ARBA" id="ARBA00022759"/>
    </source>
</evidence>
<evidence type="ECO:0000313" key="9">
    <source>
        <dbReference type="Proteomes" id="UP001165121"/>
    </source>
</evidence>
<dbReference type="Gene3D" id="3.30.70.270">
    <property type="match status" value="1"/>
</dbReference>
<feature type="domain" description="Reverse transcriptase RNase H-like" evidence="7">
    <location>
        <begin position="103"/>
        <end position="210"/>
    </location>
</feature>
<dbReference type="SUPFAM" id="SSF56672">
    <property type="entry name" value="DNA/RNA polymerases"/>
    <property type="match status" value="1"/>
</dbReference>
<dbReference type="GO" id="GO:0016787">
    <property type="term" value="F:hydrolase activity"/>
    <property type="evidence" value="ECO:0007669"/>
    <property type="project" value="UniProtKB-KW"/>
</dbReference>
<comment type="caution">
    <text evidence="8">The sequence shown here is derived from an EMBL/GenBank/DDBJ whole genome shotgun (WGS) entry which is preliminary data.</text>
</comment>
<dbReference type="EMBL" id="BSXT01000992">
    <property type="protein sequence ID" value="GMF37218.1"/>
    <property type="molecule type" value="Genomic_DNA"/>
</dbReference>
<dbReference type="PANTHER" id="PTHR37984:SF5">
    <property type="entry name" value="PROTEIN NYNRIN-LIKE"/>
    <property type="match status" value="1"/>
</dbReference>
<reference evidence="8" key="1">
    <citation type="submission" date="2023-04" db="EMBL/GenBank/DDBJ databases">
        <title>Phytophthora fragariaefolia NBRC 109709.</title>
        <authorList>
            <person name="Ichikawa N."/>
            <person name="Sato H."/>
            <person name="Tonouchi N."/>
        </authorList>
    </citation>
    <scope>NUCLEOTIDE SEQUENCE</scope>
    <source>
        <strain evidence="8">NBRC 109709</strain>
    </source>
</reference>
<evidence type="ECO:0000256" key="5">
    <source>
        <dbReference type="ARBA" id="ARBA00022801"/>
    </source>
</evidence>
<evidence type="ECO:0000256" key="3">
    <source>
        <dbReference type="ARBA" id="ARBA00022722"/>
    </source>
</evidence>
<dbReference type="Pfam" id="PF17917">
    <property type="entry name" value="RT_RNaseH"/>
    <property type="match status" value="1"/>
</dbReference>
<dbReference type="FunFam" id="3.30.70.270:FF:000020">
    <property type="entry name" value="Transposon Tf2-6 polyprotein-like Protein"/>
    <property type="match status" value="1"/>
</dbReference>
<dbReference type="InterPro" id="IPR043128">
    <property type="entry name" value="Rev_trsase/Diguanyl_cyclase"/>
</dbReference>
<dbReference type="PANTHER" id="PTHR37984">
    <property type="entry name" value="PROTEIN CBG26694"/>
    <property type="match status" value="1"/>
</dbReference>
<evidence type="ECO:0000259" key="7">
    <source>
        <dbReference type="Pfam" id="PF17917"/>
    </source>
</evidence>
<dbReference type="Gene3D" id="3.10.20.370">
    <property type="match status" value="1"/>
</dbReference>
<dbReference type="GO" id="GO:0004519">
    <property type="term" value="F:endonuclease activity"/>
    <property type="evidence" value="ECO:0007669"/>
    <property type="project" value="UniProtKB-KW"/>
</dbReference>
<keyword evidence="2" id="KW-0548">Nucleotidyltransferase</keyword>
<keyword evidence="3" id="KW-0540">Nuclease</keyword>
<evidence type="ECO:0000313" key="8">
    <source>
        <dbReference type="EMBL" id="GMF37218.1"/>
    </source>
</evidence>
<evidence type="ECO:0000256" key="6">
    <source>
        <dbReference type="ARBA" id="ARBA00022918"/>
    </source>
</evidence>